<evidence type="ECO:0000256" key="1">
    <source>
        <dbReference type="ARBA" id="ARBA00005417"/>
    </source>
</evidence>
<dbReference type="InterPro" id="IPR003439">
    <property type="entry name" value="ABC_transporter-like_ATP-bd"/>
</dbReference>
<reference evidence="6 7" key="1">
    <citation type="submission" date="2018-06" db="EMBL/GenBank/DDBJ databases">
        <authorList>
            <consortium name="Pathogen Informatics"/>
            <person name="Doyle S."/>
        </authorList>
    </citation>
    <scope>NUCLEOTIDE SEQUENCE [LARGE SCALE GENOMIC DNA]</scope>
    <source>
        <strain evidence="6 7">NCTC9836</strain>
    </source>
</reference>
<dbReference type="InterPro" id="IPR050763">
    <property type="entry name" value="ABC_transporter_ATP-binding"/>
</dbReference>
<dbReference type="PANTHER" id="PTHR42711:SF5">
    <property type="entry name" value="ABC TRANSPORTER ATP-BINDING PROTEIN NATA"/>
    <property type="match status" value="1"/>
</dbReference>
<dbReference type="Proteomes" id="UP000254664">
    <property type="component" value="Unassembled WGS sequence"/>
</dbReference>
<feature type="domain" description="ABC transporter" evidence="5">
    <location>
        <begin position="2"/>
        <end position="233"/>
    </location>
</feature>
<dbReference type="SUPFAM" id="SSF52540">
    <property type="entry name" value="P-loop containing nucleoside triphosphate hydrolases"/>
    <property type="match status" value="1"/>
</dbReference>
<dbReference type="RefSeq" id="WP_115641851.1">
    <property type="nucleotide sequence ID" value="NZ_UFWZ01000001.1"/>
</dbReference>
<dbReference type="EMBL" id="UFWZ01000001">
    <property type="protein sequence ID" value="SUY47976.1"/>
    <property type="molecule type" value="Genomic_DNA"/>
</dbReference>
<dbReference type="PROSITE" id="PS50893">
    <property type="entry name" value="ABC_TRANSPORTER_2"/>
    <property type="match status" value="1"/>
</dbReference>
<proteinExistence type="inferred from homology"/>
<accession>A0A381JC28</accession>
<evidence type="ECO:0000256" key="3">
    <source>
        <dbReference type="ARBA" id="ARBA00022741"/>
    </source>
</evidence>
<sequence length="244" mass="27227">MVEVIGLSKQFKSVKAVDNISFKVSQGEIVGLLGENGAGKTTTLRMLATMLKPTSGTVNINNYDVVNDAHMVRGEIGILFGGEVGLYDRLTARENIKYFAQLNGVSNQKAEEQINKLVKAFNMEEYIDRRVGKFSRGMKQKVAIARSIVHDPKIMLFDEPTAGLDISASKIIHDFILHCKEENKAIVFSSHMMNEVEKLCDRVVIINKGKIVEDGKIDTLKEKYNNQDMESIFIKLIGGDSQNE</sequence>
<evidence type="ECO:0000313" key="7">
    <source>
        <dbReference type="Proteomes" id="UP000254664"/>
    </source>
</evidence>
<comment type="similarity">
    <text evidence="1">Belongs to the ABC transporter superfamily.</text>
</comment>
<keyword evidence="3" id="KW-0547">Nucleotide-binding</keyword>
<dbReference type="Gene3D" id="3.40.50.300">
    <property type="entry name" value="P-loop containing nucleotide triphosphate hydrolases"/>
    <property type="match status" value="1"/>
</dbReference>
<organism evidence="6 7">
    <name type="scientific">Clostridium putrefaciens</name>
    <dbReference type="NCBI Taxonomy" id="99675"/>
    <lineage>
        <taxon>Bacteria</taxon>
        <taxon>Bacillati</taxon>
        <taxon>Bacillota</taxon>
        <taxon>Clostridia</taxon>
        <taxon>Eubacteriales</taxon>
        <taxon>Clostridiaceae</taxon>
        <taxon>Clostridium</taxon>
    </lineage>
</organism>
<keyword evidence="7" id="KW-1185">Reference proteome</keyword>
<name>A0A381JC28_9CLOT</name>
<keyword evidence="2" id="KW-0813">Transport</keyword>
<dbReference type="InterPro" id="IPR003593">
    <property type="entry name" value="AAA+_ATPase"/>
</dbReference>
<dbReference type="GO" id="GO:0005524">
    <property type="term" value="F:ATP binding"/>
    <property type="evidence" value="ECO:0007669"/>
    <property type="project" value="UniProtKB-KW"/>
</dbReference>
<dbReference type="Pfam" id="PF00005">
    <property type="entry name" value="ABC_tran"/>
    <property type="match status" value="1"/>
</dbReference>
<dbReference type="InterPro" id="IPR027417">
    <property type="entry name" value="P-loop_NTPase"/>
</dbReference>
<dbReference type="OrthoDB" id="9804819at2"/>
<keyword evidence="4" id="KW-0067">ATP-binding</keyword>
<evidence type="ECO:0000313" key="6">
    <source>
        <dbReference type="EMBL" id="SUY47976.1"/>
    </source>
</evidence>
<dbReference type="AlphaFoldDB" id="A0A381JC28"/>
<gene>
    <name evidence="6" type="primary">drrA_4</name>
    <name evidence="6" type="ORF">NCTC9836_02348</name>
</gene>
<evidence type="ECO:0000256" key="4">
    <source>
        <dbReference type="ARBA" id="ARBA00022840"/>
    </source>
</evidence>
<dbReference type="PANTHER" id="PTHR42711">
    <property type="entry name" value="ABC TRANSPORTER ATP-BINDING PROTEIN"/>
    <property type="match status" value="1"/>
</dbReference>
<dbReference type="EC" id="3.6.3.-" evidence="6"/>
<evidence type="ECO:0000256" key="2">
    <source>
        <dbReference type="ARBA" id="ARBA00022448"/>
    </source>
</evidence>
<protein>
    <submittedName>
        <fullName evidence="6">ABC transporter</fullName>
        <ecNumber evidence="6">3.6.3.-</ecNumber>
    </submittedName>
</protein>
<dbReference type="GO" id="GO:0016887">
    <property type="term" value="F:ATP hydrolysis activity"/>
    <property type="evidence" value="ECO:0007669"/>
    <property type="project" value="InterPro"/>
</dbReference>
<evidence type="ECO:0000259" key="5">
    <source>
        <dbReference type="PROSITE" id="PS50893"/>
    </source>
</evidence>
<keyword evidence="6" id="KW-0378">Hydrolase</keyword>
<dbReference type="SMART" id="SM00382">
    <property type="entry name" value="AAA"/>
    <property type="match status" value="1"/>
</dbReference>